<dbReference type="EMBL" id="JASMQC010000016">
    <property type="protein sequence ID" value="KAK1939153.1"/>
    <property type="molecule type" value="Genomic_DNA"/>
</dbReference>
<dbReference type="Proteomes" id="UP001259832">
    <property type="component" value="Unassembled WGS sequence"/>
</dbReference>
<keyword evidence="2" id="KW-1185">Reference proteome</keyword>
<dbReference type="AlphaFoldDB" id="A0AAD9GJ88"/>
<organism evidence="1 2">
    <name type="scientific">Phytophthora citrophthora</name>
    <dbReference type="NCBI Taxonomy" id="4793"/>
    <lineage>
        <taxon>Eukaryota</taxon>
        <taxon>Sar</taxon>
        <taxon>Stramenopiles</taxon>
        <taxon>Oomycota</taxon>
        <taxon>Peronosporomycetes</taxon>
        <taxon>Peronosporales</taxon>
        <taxon>Peronosporaceae</taxon>
        <taxon>Phytophthora</taxon>
    </lineage>
</organism>
<proteinExistence type="predicted"/>
<comment type="caution">
    <text evidence="1">The sequence shown here is derived from an EMBL/GenBank/DDBJ whole genome shotgun (WGS) entry which is preliminary data.</text>
</comment>
<evidence type="ECO:0000313" key="1">
    <source>
        <dbReference type="EMBL" id="KAK1939153.1"/>
    </source>
</evidence>
<accession>A0AAD9GJ88</accession>
<evidence type="ECO:0000313" key="2">
    <source>
        <dbReference type="Proteomes" id="UP001259832"/>
    </source>
</evidence>
<reference evidence="1" key="1">
    <citation type="submission" date="2023-08" db="EMBL/GenBank/DDBJ databases">
        <title>Reference Genome Resource for the Citrus Pathogen Phytophthora citrophthora.</title>
        <authorList>
            <person name="Moller H."/>
            <person name="Coetzee B."/>
            <person name="Rose L.J."/>
            <person name="Van Niekerk J.M."/>
        </authorList>
    </citation>
    <scope>NUCLEOTIDE SEQUENCE</scope>
    <source>
        <strain evidence="1">STE-U-9442</strain>
    </source>
</reference>
<protein>
    <submittedName>
        <fullName evidence="1">Uncharacterized protein</fullName>
    </submittedName>
</protein>
<sequence length="93" mass="10285">MSDGGSEIEETEVYHPAVADENCGADANRALDAGEIGRLRVVLENLEALEQMLHTLIRDQTNLAEAVAAFATRTERHQNQNMDEIKANQTLLH</sequence>
<name>A0AAD9GJ88_9STRA</name>
<gene>
    <name evidence="1" type="ORF">P3T76_008537</name>
</gene>